<dbReference type="Proteomes" id="UP000789901">
    <property type="component" value="Unassembled WGS sequence"/>
</dbReference>
<accession>A0ABN7VKF6</accession>
<evidence type="ECO:0000313" key="1">
    <source>
        <dbReference type="EMBL" id="CAG8778716.1"/>
    </source>
</evidence>
<evidence type="ECO:0000313" key="2">
    <source>
        <dbReference type="Proteomes" id="UP000789901"/>
    </source>
</evidence>
<sequence length="85" mass="9785">MNQEIGLVEEEEVDESTIKILRNRSKARIKLKDEFEKLQQLNISGNNQLEQETLPIASEIIQNLFFEGIFGVQNQEDIAPLDEVI</sequence>
<keyword evidence="2" id="KW-1185">Reference proteome</keyword>
<reference evidence="1 2" key="1">
    <citation type="submission" date="2021-06" db="EMBL/GenBank/DDBJ databases">
        <authorList>
            <person name="Kallberg Y."/>
            <person name="Tangrot J."/>
            <person name="Rosling A."/>
        </authorList>
    </citation>
    <scope>NUCLEOTIDE SEQUENCE [LARGE SCALE GENOMIC DNA]</scope>
    <source>
        <strain evidence="1 2">120-4 pot B 10/14</strain>
    </source>
</reference>
<name>A0ABN7VKF6_GIGMA</name>
<gene>
    <name evidence="1" type="ORF">GMARGA_LOCUS19412</name>
</gene>
<proteinExistence type="predicted"/>
<dbReference type="EMBL" id="CAJVQB010016179">
    <property type="protein sequence ID" value="CAG8778716.1"/>
    <property type="molecule type" value="Genomic_DNA"/>
</dbReference>
<organism evidence="1 2">
    <name type="scientific">Gigaspora margarita</name>
    <dbReference type="NCBI Taxonomy" id="4874"/>
    <lineage>
        <taxon>Eukaryota</taxon>
        <taxon>Fungi</taxon>
        <taxon>Fungi incertae sedis</taxon>
        <taxon>Mucoromycota</taxon>
        <taxon>Glomeromycotina</taxon>
        <taxon>Glomeromycetes</taxon>
        <taxon>Diversisporales</taxon>
        <taxon>Gigasporaceae</taxon>
        <taxon>Gigaspora</taxon>
    </lineage>
</organism>
<comment type="caution">
    <text evidence="1">The sequence shown here is derived from an EMBL/GenBank/DDBJ whole genome shotgun (WGS) entry which is preliminary data.</text>
</comment>
<protein>
    <submittedName>
        <fullName evidence="1">14354_t:CDS:1</fullName>
    </submittedName>
</protein>